<organism evidence="1 2">
    <name type="scientific">Fusarium proliferatum (strain ET1)</name>
    <name type="common">Orchid endophyte fungus</name>
    <dbReference type="NCBI Taxonomy" id="1227346"/>
    <lineage>
        <taxon>Eukaryota</taxon>
        <taxon>Fungi</taxon>
        <taxon>Dikarya</taxon>
        <taxon>Ascomycota</taxon>
        <taxon>Pezizomycotina</taxon>
        <taxon>Sordariomycetes</taxon>
        <taxon>Hypocreomycetidae</taxon>
        <taxon>Hypocreales</taxon>
        <taxon>Nectriaceae</taxon>
        <taxon>Fusarium</taxon>
        <taxon>Fusarium fujikuroi species complex</taxon>
    </lineage>
</organism>
<evidence type="ECO:0000313" key="2">
    <source>
        <dbReference type="Proteomes" id="UP000183971"/>
    </source>
</evidence>
<protein>
    <recommendedName>
        <fullName evidence="3">J domain-containing protein</fullName>
    </recommendedName>
</protein>
<dbReference type="VEuPathDB" id="FungiDB:FPRO_16089"/>
<proteinExistence type="predicted"/>
<dbReference type="GeneID" id="42060944"/>
<accession>A0A1L7WBA5</accession>
<comment type="caution">
    <text evidence="1">The sequence shown here is derived from an EMBL/GenBank/DDBJ whole genome shotgun (WGS) entry which is preliminary data.</text>
</comment>
<dbReference type="InterPro" id="IPR036869">
    <property type="entry name" value="J_dom_sf"/>
</dbReference>
<evidence type="ECO:0008006" key="3">
    <source>
        <dbReference type="Google" id="ProtNLM"/>
    </source>
</evidence>
<sequence length="225" mass="25468">MDSNIIFNPFDALGISMSTTSIVDKRRIRSAHRAAMLLRHPDHCSLETRSRFPQVRHIVDAKDCLEKCLAGGDLNSLIGEFYHWPQTSDSKCSMVMKQSALGSRVGEHEQILCQHCRRPIDLEARLRHLEEAHQHHECPICQETMPVSMIGQHRGHHECPFCPTLVAKFSLIAHIETDHMGGDVLSVLNVLKARTWQITGGFFDILKKQNNMNGCHAYLPQLSIS</sequence>
<evidence type="ECO:0000313" key="1">
    <source>
        <dbReference type="EMBL" id="CZR49882.1"/>
    </source>
</evidence>
<reference evidence="2" key="1">
    <citation type="journal article" date="2016" name="Genome Biol. Evol.">
        <title>Comparative 'omics' of the Fusarium fujikuroi species complex highlights differences in genetic potential and metabolite synthesis.</title>
        <authorList>
            <person name="Niehaus E.-M."/>
            <person name="Muensterkoetter M."/>
            <person name="Proctor R.H."/>
            <person name="Brown D.W."/>
            <person name="Sharon A."/>
            <person name="Idan Y."/>
            <person name="Oren-Young L."/>
            <person name="Sieber C.M."/>
            <person name="Novak O."/>
            <person name="Pencik A."/>
            <person name="Tarkowska D."/>
            <person name="Hromadova K."/>
            <person name="Freeman S."/>
            <person name="Maymon M."/>
            <person name="Elazar M."/>
            <person name="Youssef S.A."/>
            <person name="El-Shabrawy E.S.M."/>
            <person name="Shalaby A.B.A."/>
            <person name="Houterman P."/>
            <person name="Brock N.L."/>
            <person name="Burkhardt I."/>
            <person name="Tsavkelova E.A."/>
            <person name="Dickschat J.S."/>
            <person name="Galuszka P."/>
            <person name="Gueldener U."/>
            <person name="Tudzynski B."/>
        </authorList>
    </citation>
    <scope>NUCLEOTIDE SEQUENCE [LARGE SCALE GENOMIC DNA]</scope>
    <source>
        <strain evidence="2">ET1</strain>
    </source>
</reference>
<dbReference type="SUPFAM" id="SSF46565">
    <property type="entry name" value="Chaperone J-domain"/>
    <property type="match status" value="1"/>
</dbReference>
<dbReference type="RefSeq" id="XP_031090377.1">
    <property type="nucleotide sequence ID" value="XM_031225194.1"/>
</dbReference>
<dbReference type="AlphaFoldDB" id="A0A1L7WBA5"/>
<dbReference type="Proteomes" id="UP000183971">
    <property type="component" value="Unassembled WGS sequence"/>
</dbReference>
<gene>
    <name evidence="1" type="ORF">FPRO_16089</name>
</gene>
<keyword evidence="2" id="KW-1185">Reference proteome</keyword>
<name>A0A1L7WBA5_FUSPR</name>
<dbReference type="EMBL" id="FJOF01000020">
    <property type="protein sequence ID" value="CZR49882.1"/>
    <property type="molecule type" value="Genomic_DNA"/>
</dbReference>